<accession>A0ABU1S790</accession>
<dbReference type="RefSeq" id="WP_310016491.1">
    <property type="nucleotide sequence ID" value="NZ_JAVDUM010000001.1"/>
</dbReference>
<sequence length="88" mass="10307">MNHEEYLECMAILGYARESAEDLVWVSKDKTDLVRRRFNFVPVGDGQYEIWQSDERDLFFKASVSYGVPFVGSLEEAYLWVYKDRAGL</sequence>
<comment type="caution">
    <text evidence="1">The sequence shown here is derived from an EMBL/GenBank/DDBJ whole genome shotgun (WGS) entry which is preliminary data.</text>
</comment>
<keyword evidence="2" id="KW-1185">Reference proteome</keyword>
<gene>
    <name evidence="1" type="ORF">J2Y69_000071</name>
</gene>
<proteinExistence type="predicted"/>
<name>A0ABU1S790_9MICO</name>
<evidence type="ECO:0000313" key="1">
    <source>
        <dbReference type="EMBL" id="MDR6865489.1"/>
    </source>
</evidence>
<dbReference type="Proteomes" id="UP001259347">
    <property type="component" value="Unassembled WGS sequence"/>
</dbReference>
<organism evidence="1 2">
    <name type="scientific">Microbacterium resistens</name>
    <dbReference type="NCBI Taxonomy" id="156977"/>
    <lineage>
        <taxon>Bacteria</taxon>
        <taxon>Bacillati</taxon>
        <taxon>Actinomycetota</taxon>
        <taxon>Actinomycetes</taxon>
        <taxon>Micrococcales</taxon>
        <taxon>Microbacteriaceae</taxon>
        <taxon>Microbacterium</taxon>
    </lineage>
</organism>
<evidence type="ECO:0000313" key="2">
    <source>
        <dbReference type="Proteomes" id="UP001259347"/>
    </source>
</evidence>
<reference evidence="1 2" key="1">
    <citation type="submission" date="2023-07" db="EMBL/GenBank/DDBJ databases">
        <title>Sorghum-associated microbial communities from plants grown in Nebraska, USA.</title>
        <authorList>
            <person name="Schachtman D."/>
        </authorList>
    </citation>
    <scope>NUCLEOTIDE SEQUENCE [LARGE SCALE GENOMIC DNA]</scope>
    <source>
        <strain evidence="1 2">2980</strain>
    </source>
</reference>
<dbReference type="EMBL" id="JAVDUM010000001">
    <property type="protein sequence ID" value="MDR6865489.1"/>
    <property type="molecule type" value="Genomic_DNA"/>
</dbReference>
<protein>
    <submittedName>
        <fullName evidence="1">Uncharacterized protein</fullName>
    </submittedName>
</protein>